<dbReference type="InterPro" id="IPR035959">
    <property type="entry name" value="RutC-like_sf"/>
</dbReference>
<comment type="similarity">
    <text evidence="1">Belongs to the RutC family.</text>
</comment>
<sequence length="127" mass="14261">MSKEVIYTDKAPKPVGPYSQAVKIGPWLFISGQIPIDPSTGHVIEGDIKSQTRRVLENIKSILEACNYSLKDVVKVTVYLTDLSDLQDFNTIYSLYFDKEPPARTTVQVSALPRSVKVEIDVIAYRE</sequence>
<proteinExistence type="inferred from homology"/>
<dbReference type="SUPFAM" id="SSF55298">
    <property type="entry name" value="YjgF-like"/>
    <property type="match status" value="1"/>
</dbReference>
<dbReference type="EMBL" id="DTDH01000044">
    <property type="protein sequence ID" value="HGT98082.1"/>
    <property type="molecule type" value="Genomic_DNA"/>
</dbReference>
<dbReference type="FunFam" id="3.30.1330.40:FF:000001">
    <property type="entry name" value="L-PSP family endoribonuclease"/>
    <property type="match status" value="1"/>
</dbReference>
<reference evidence="3" key="1">
    <citation type="journal article" date="2020" name="mSystems">
        <title>Genome- and Community-Level Interaction Insights into Carbon Utilization and Element Cycling Functions of Hydrothermarchaeota in Hydrothermal Sediment.</title>
        <authorList>
            <person name="Zhou Z."/>
            <person name="Liu Y."/>
            <person name="Xu W."/>
            <person name="Pan J."/>
            <person name="Luo Z.H."/>
            <person name="Li M."/>
        </authorList>
    </citation>
    <scope>NUCLEOTIDE SEQUENCE [LARGE SCALE GENOMIC DNA]</scope>
    <source>
        <strain evidence="2">SpSt-629</strain>
        <strain evidence="3">SpSt-688</strain>
    </source>
</reference>
<organism evidence="3">
    <name type="scientific">Ignisphaera aggregans</name>
    <dbReference type="NCBI Taxonomy" id="334771"/>
    <lineage>
        <taxon>Archaea</taxon>
        <taxon>Thermoproteota</taxon>
        <taxon>Thermoprotei</taxon>
        <taxon>Desulfurococcales</taxon>
        <taxon>Desulfurococcaceae</taxon>
        <taxon>Ignisphaera</taxon>
    </lineage>
</organism>
<dbReference type="PANTHER" id="PTHR11803:SF39">
    <property type="entry name" value="2-IMINOBUTANOATE_2-IMINOPROPANOATE DEAMINASE"/>
    <property type="match status" value="1"/>
</dbReference>
<dbReference type="CDD" id="cd00448">
    <property type="entry name" value="YjgF_YER057c_UK114_family"/>
    <property type="match status" value="1"/>
</dbReference>
<dbReference type="Pfam" id="PF01042">
    <property type="entry name" value="Ribonuc_L-PSP"/>
    <property type="match status" value="1"/>
</dbReference>
<dbReference type="EMBL" id="DTAU01000155">
    <property type="protein sequence ID" value="HFQ79735.1"/>
    <property type="molecule type" value="Genomic_DNA"/>
</dbReference>
<comment type="caution">
    <text evidence="3">The sequence shown here is derived from an EMBL/GenBank/DDBJ whole genome shotgun (WGS) entry which is preliminary data.</text>
</comment>
<dbReference type="InterPro" id="IPR006175">
    <property type="entry name" value="YjgF/YER057c/UK114"/>
</dbReference>
<dbReference type="GO" id="GO:0005829">
    <property type="term" value="C:cytosol"/>
    <property type="evidence" value="ECO:0007669"/>
    <property type="project" value="TreeGrafter"/>
</dbReference>
<dbReference type="NCBIfam" id="TIGR00004">
    <property type="entry name" value="Rid family detoxifying hydrolase"/>
    <property type="match status" value="1"/>
</dbReference>
<evidence type="ECO:0000313" key="2">
    <source>
        <dbReference type="EMBL" id="HFQ79735.1"/>
    </source>
</evidence>
<dbReference type="GO" id="GO:0019239">
    <property type="term" value="F:deaminase activity"/>
    <property type="evidence" value="ECO:0007669"/>
    <property type="project" value="TreeGrafter"/>
</dbReference>
<gene>
    <name evidence="2" type="ORF">ENT99_08600</name>
    <name evidence="3" type="ORF">ENU64_01455</name>
</gene>
<evidence type="ECO:0000256" key="1">
    <source>
        <dbReference type="ARBA" id="ARBA00010552"/>
    </source>
</evidence>
<dbReference type="Gene3D" id="3.30.1330.40">
    <property type="entry name" value="RutC-like"/>
    <property type="match status" value="1"/>
</dbReference>
<dbReference type="PANTHER" id="PTHR11803">
    <property type="entry name" value="2-IMINOBUTANOATE/2-IMINOPROPANOATE DEAMINASE RIDA"/>
    <property type="match status" value="1"/>
</dbReference>
<dbReference type="InterPro" id="IPR006056">
    <property type="entry name" value="RidA"/>
</dbReference>
<dbReference type="AlphaFoldDB" id="A0A7J3MX04"/>
<accession>A0A7J3MX04</accession>
<protein>
    <submittedName>
        <fullName evidence="3">RidA family protein</fullName>
    </submittedName>
</protein>
<evidence type="ECO:0000313" key="3">
    <source>
        <dbReference type="EMBL" id="HGT98082.1"/>
    </source>
</evidence>
<name>A0A7J3MX04_9CREN</name>